<keyword evidence="1 2" id="KW-0694">RNA-binding</keyword>
<dbReference type="Pfam" id="PF00076">
    <property type="entry name" value="RRM_1"/>
    <property type="match status" value="1"/>
</dbReference>
<sequence>MGKRKKDKATEEPRENHGLPLTFPAHHLHARAQAPAAARPRPGRRLPLRAGRPLAAVLAGLRAAPARALLEAPPPRHPRGCCRGRPRPARSPRRRRRRVALPPPALRPRPAPARRLRRARAEAFSRFRPLAGCNAVADRAIGRCRGYGFVSFASRTAARRALRDAPRVGVAGRPVSAQFASSGPDPSGGGGGGAGRRVYVTNVAPDAGASGAAARVLRAVRGARGWAVRLRRRHR</sequence>
<dbReference type="GO" id="GO:0005634">
    <property type="term" value="C:nucleus"/>
    <property type="evidence" value="ECO:0007669"/>
    <property type="project" value="TreeGrafter"/>
</dbReference>
<feature type="compositionally biased region" description="Pro residues" evidence="3">
    <location>
        <begin position="101"/>
        <end position="111"/>
    </location>
</feature>
<accession>A0A1E5VAX9</accession>
<dbReference type="OrthoDB" id="266020at2759"/>
<keyword evidence="6" id="KW-1185">Reference proteome</keyword>
<dbReference type="SUPFAM" id="SSF54928">
    <property type="entry name" value="RNA-binding domain, RBD"/>
    <property type="match status" value="1"/>
</dbReference>
<comment type="caution">
    <text evidence="5">The sequence shown here is derived from an EMBL/GenBank/DDBJ whole genome shotgun (WGS) entry which is preliminary data.</text>
</comment>
<evidence type="ECO:0000256" key="1">
    <source>
        <dbReference type="ARBA" id="ARBA00022884"/>
    </source>
</evidence>
<dbReference type="GO" id="GO:0003723">
    <property type="term" value="F:RNA binding"/>
    <property type="evidence" value="ECO:0007669"/>
    <property type="project" value="UniProtKB-UniRule"/>
</dbReference>
<dbReference type="InterPro" id="IPR035979">
    <property type="entry name" value="RBD_domain_sf"/>
</dbReference>
<dbReference type="InterPro" id="IPR000504">
    <property type="entry name" value="RRM_dom"/>
</dbReference>
<dbReference type="EMBL" id="LWDX02045694">
    <property type="protein sequence ID" value="OEL22312.1"/>
    <property type="molecule type" value="Genomic_DNA"/>
</dbReference>
<dbReference type="Gene3D" id="3.30.70.330">
    <property type="match status" value="1"/>
</dbReference>
<evidence type="ECO:0000313" key="6">
    <source>
        <dbReference type="Proteomes" id="UP000095767"/>
    </source>
</evidence>
<dbReference type="AlphaFoldDB" id="A0A1E5VAX9"/>
<reference evidence="5 6" key="1">
    <citation type="submission" date="2016-09" db="EMBL/GenBank/DDBJ databases">
        <title>The draft genome of Dichanthelium oligosanthes: A C3 panicoid grass species.</title>
        <authorList>
            <person name="Studer A.J."/>
            <person name="Schnable J.C."/>
            <person name="Brutnell T.P."/>
        </authorList>
    </citation>
    <scope>NUCLEOTIDE SEQUENCE [LARGE SCALE GENOMIC DNA]</scope>
    <source>
        <strain evidence="6">cv. Kellogg 1175</strain>
        <tissue evidence="5">Leaf</tissue>
    </source>
</reference>
<evidence type="ECO:0000259" key="4">
    <source>
        <dbReference type="PROSITE" id="PS50102"/>
    </source>
</evidence>
<proteinExistence type="predicted"/>
<name>A0A1E5VAX9_9POAL</name>
<feature type="domain" description="RRM" evidence="4">
    <location>
        <begin position="122"/>
        <end position="182"/>
    </location>
</feature>
<feature type="compositionally biased region" description="Basic and acidic residues" evidence="3">
    <location>
        <begin position="8"/>
        <end position="17"/>
    </location>
</feature>
<dbReference type="Proteomes" id="UP000095767">
    <property type="component" value="Unassembled WGS sequence"/>
</dbReference>
<gene>
    <name evidence="5" type="ORF">BAE44_0016671</name>
</gene>
<evidence type="ECO:0000313" key="5">
    <source>
        <dbReference type="EMBL" id="OEL22312.1"/>
    </source>
</evidence>
<feature type="compositionally biased region" description="Basic residues" evidence="3">
    <location>
        <begin position="76"/>
        <end position="99"/>
    </location>
</feature>
<evidence type="ECO:0000256" key="3">
    <source>
        <dbReference type="SAM" id="MobiDB-lite"/>
    </source>
</evidence>
<dbReference type="STRING" id="888268.A0A1E5VAX9"/>
<dbReference type="InterPro" id="IPR012677">
    <property type="entry name" value="Nucleotide-bd_a/b_plait_sf"/>
</dbReference>
<organism evidence="5 6">
    <name type="scientific">Dichanthelium oligosanthes</name>
    <dbReference type="NCBI Taxonomy" id="888268"/>
    <lineage>
        <taxon>Eukaryota</taxon>
        <taxon>Viridiplantae</taxon>
        <taxon>Streptophyta</taxon>
        <taxon>Embryophyta</taxon>
        <taxon>Tracheophyta</taxon>
        <taxon>Spermatophyta</taxon>
        <taxon>Magnoliopsida</taxon>
        <taxon>Liliopsida</taxon>
        <taxon>Poales</taxon>
        <taxon>Poaceae</taxon>
        <taxon>PACMAD clade</taxon>
        <taxon>Panicoideae</taxon>
        <taxon>Panicodae</taxon>
        <taxon>Paniceae</taxon>
        <taxon>Dichantheliinae</taxon>
        <taxon>Dichanthelium</taxon>
    </lineage>
</organism>
<evidence type="ECO:0000256" key="2">
    <source>
        <dbReference type="PROSITE-ProRule" id="PRU00176"/>
    </source>
</evidence>
<dbReference type="PANTHER" id="PTHR48024">
    <property type="entry name" value="GEO13361P1-RELATED"/>
    <property type="match status" value="1"/>
</dbReference>
<dbReference type="PROSITE" id="PS50102">
    <property type="entry name" value="RRM"/>
    <property type="match status" value="1"/>
</dbReference>
<dbReference type="PANTHER" id="PTHR48024:SF17">
    <property type="entry name" value="OS02G0602600 PROTEIN"/>
    <property type="match status" value="1"/>
</dbReference>
<feature type="region of interest" description="Disordered" evidence="3">
    <location>
        <begin position="1"/>
        <end position="23"/>
    </location>
</feature>
<protein>
    <recommendedName>
        <fullName evidence="4">RRM domain-containing protein</fullName>
    </recommendedName>
</protein>
<dbReference type="InterPro" id="IPR050886">
    <property type="entry name" value="RNA-binding_reg"/>
</dbReference>
<feature type="region of interest" description="Disordered" evidence="3">
    <location>
        <begin position="71"/>
        <end position="114"/>
    </location>
</feature>